<name>A0ABM4U2D2_COFAR</name>
<reference evidence="2 3" key="1">
    <citation type="submission" date="2025-05" db="UniProtKB">
        <authorList>
            <consortium name="RefSeq"/>
        </authorList>
    </citation>
    <scope>IDENTIFICATION</scope>
    <source>
        <tissue evidence="2 3">Leaves</tissue>
    </source>
</reference>
<evidence type="ECO:0000313" key="5">
    <source>
        <dbReference type="RefSeq" id="XP_071901435.1"/>
    </source>
</evidence>
<evidence type="ECO:0000313" key="4">
    <source>
        <dbReference type="RefSeq" id="XP_071901434.1"/>
    </source>
</evidence>
<dbReference type="RefSeq" id="XP_071901436.1">
    <property type="nucleotide sequence ID" value="XM_072045335.1"/>
</dbReference>
<evidence type="ECO:0000313" key="6">
    <source>
        <dbReference type="RefSeq" id="XP_071901436.1"/>
    </source>
</evidence>
<dbReference type="RefSeq" id="XP_071901432.1">
    <property type="nucleotide sequence ID" value="XM_072045331.1"/>
</dbReference>
<organism evidence="1 5">
    <name type="scientific">Coffea arabica</name>
    <name type="common">Arabian coffee</name>
    <dbReference type="NCBI Taxonomy" id="13443"/>
    <lineage>
        <taxon>Eukaryota</taxon>
        <taxon>Viridiplantae</taxon>
        <taxon>Streptophyta</taxon>
        <taxon>Embryophyta</taxon>
        <taxon>Tracheophyta</taxon>
        <taxon>Spermatophyta</taxon>
        <taxon>Magnoliopsida</taxon>
        <taxon>eudicotyledons</taxon>
        <taxon>Gunneridae</taxon>
        <taxon>Pentapetalae</taxon>
        <taxon>asterids</taxon>
        <taxon>lamiids</taxon>
        <taxon>Gentianales</taxon>
        <taxon>Rubiaceae</taxon>
        <taxon>Ixoroideae</taxon>
        <taxon>Gardenieae complex</taxon>
        <taxon>Bertiereae - Coffeeae clade</taxon>
        <taxon>Coffeeae</taxon>
        <taxon>Coffea</taxon>
    </lineage>
</organism>
<gene>
    <name evidence="2 3 4 5 6" type="primary">LOC113742281</name>
</gene>
<protein>
    <submittedName>
        <fullName evidence="2 3">Uncharacterized protein isoform X1</fullName>
    </submittedName>
</protein>
<sequence>MTTSIYGAQVSNMENLLQCVLPTVFHINTPRRLFSLLKGIIRLLQIFSLCLILFSSGSKEIWRIYLQTICQEKIITEKHCGQFCFLRFRPSSSQEYVQLLTHKRLSIWCK</sequence>
<proteinExistence type="predicted"/>
<dbReference type="GeneID" id="113742281"/>
<dbReference type="RefSeq" id="XP_071901434.1">
    <property type="nucleotide sequence ID" value="XM_072045333.1"/>
</dbReference>
<evidence type="ECO:0000313" key="2">
    <source>
        <dbReference type="RefSeq" id="XP_071901432.1"/>
    </source>
</evidence>
<accession>A0ABM4U2D2</accession>
<evidence type="ECO:0000313" key="3">
    <source>
        <dbReference type="RefSeq" id="XP_071901433.1"/>
    </source>
</evidence>
<dbReference type="Proteomes" id="UP001652660">
    <property type="component" value="Chromosome 4c"/>
</dbReference>
<keyword evidence="1" id="KW-1185">Reference proteome</keyword>
<evidence type="ECO:0000313" key="1">
    <source>
        <dbReference type="Proteomes" id="UP001652660"/>
    </source>
</evidence>
<dbReference type="RefSeq" id="XP_071901433.1">
    <property type="nucleotide sequence ID" value="XM_072045332.1"/>
</dbReference>
<dbReference type="RefSeq" id="XP_071901435.1">
    <property type="nucleotide sequence ID" value="XM_072045334.1"/>
</dbReference>